<sequence length="300" mass="32647">MHTTIQSEPNWEWYRTFLTVLETGSLSAAGRTMGLTQPTVGRHIDSLESALGLKLFTRSFDGFAPTDAALELKPYAASVAATSAALLRVASSHGSGVRGTVRLSASEVIGVEVLPPILATLRSEHPELIIELVLSNKVDDLLHREADIAVRMLRPTQDALVAKRVGGIELGLHAHQRYLAAHGTPKSMDELSGHALIGFDHENAYIRRLLDQFPMFSRAALAFRADSDLAQLGAIRAGFGIGVCQSALAARDVALVRVLRREFSLKMDTWIAMHEDLRESARCAVTFAALAAGLERYIQQ</sequence>
<dbReference type="Pfam" id="PF00126">
    <property type="entry name" value="HTH_1"/>
    <property type="match status" value="1"/>
</dbReference>
<dbReference type="PANTHER" id="PTHR30537">
    <property type="entry name" value="HTH-TYPE TRANSCRIPTIONAL REGULATOR"/>
    <property type="match status" value="1"/>
</dbReference>
<dbReference type="Gene3D" id="3.40.190.290">
    <property type="match status" value="1"/>
</dbReference>
<protein>
    <submittedName>
        <fullName evidence="6">HTH-type transcriptional regulator CatM</fullName>
    </submittedName>
</protein>
<reference evidence="6 7" key="1">
    <citation type="submission" date="2020-04" db="EMBL/GenBank/DDBJ databases">
        <authorList>
            <person name="De Canck E."/>
        </authorList>
    </citation>
    <scope>NUCLEOTIDE SEQUENCE [LARGE SCALE GENOMIC DNA]</scope>
    <source>
        <strain evidence="6 7">LMG 9964</strain>
    </source>
</reference>
<keyword evidence="4" id="KW-0804">Transcription</keyword>
<dbReference type="PROSITE" id="PS50931">
    <property type="entry name" value="HTH_LYSR"/>
    <property type="match status" value="1"/>
</dbReference>
<dbReference type="InterPro" id="IPR036388">
    <property type="entry name" value="WH-like_DNA-bd_sf"/>
</dbReference>
<dbReference type="InterPro" id="IPR058163">
    <property type="entry name" value="LysR-type_TF_proteobact-type"/>
</dbReference>
<dbReference type="PANTHER" id="PTHR30537:SF3">
    <property type="entry name" value="TRANSCRIPTIONAL REGULATORY PROTEIN"/>
    <property type="match status" value="1"/>
</dbReference>
<comment type="similarity">
    <text evidence="1">Belongs to the LysR transcriptional regulatory family.</text>
</comment>
<name>A0A6J5K2W1_9BURK</name>
<evidence type="ECO:0000259" key="5">
    <source>
        <dbReference type="PROSITE" id="PS50931"/>
    </source>
</evidence>
<evidence type="ECO:0000313" key="6">
    <source>
        <dbReference type="EMBL" id="CAB4047928.1"/>
    </source>
</evidence>
<evidence type="ECO:0000256" key="3">
    <source>
        <dbReference type="ARBA" id="ARBA00023125"/>
    </source>
</evidence>
<evidence type="ECO:0000313" key="7">
    <source>
        <dbReference type="Proteomes" id="UP000494102"/>
    </source>
</evidence>
<dbReference type="GO" id="GO:0006351">
    <property type="term" value="P:DNA-templated transcription"/>
    <property type="evidence" value="ECO:0007669"/>
    <property type="project" value="TreeGrafter"/>
</dbReference>
<dbReference type="InterPro" id="IPR005119">
    <property type="entry name" value="LysR_subst-bd"/>
</dbReference>
<proteinExistence type="inferred from homology"/>
<dbReference type="InterPro" id="IPR000847">
    <property type="entry name" value="LysR_HTH_N"/>
</dbReference>
<dbReference type="Pfam" id="PF03466">
    <property type="entry name" value="LysR_substrate"/>
    <property type="match status" value="1"/>
</dbReference>
<dbReference type="SUPFAM" id="SSF46785">
    <property type="entry name" value="Winged helix' DNA-binding domain"/>
    <property type="match status" value="1"/>
</dbReference>
<keyword evidence="3" id="KW-0238">DNA-binding</keyword>
<dbReference type="GO" id="GO:0003700">
    <property type="term" value="F:DNA-binding transcription factor activity"/>
    <property type="evidence" value="ECO:0007669"/>
    <property type="project" value="InterPro"/>
</dbReference>
<gene>
    <name evidence="6" type="primary">catM_1</name>
    <name evidence="6" type="ORF">LMG9964_01562</name>
</gene>
<dbReference type="GeneID" id="27796570"/>
<dbReference type="InterPro" id="IPR036390">
    <property type="entry name" value="WH_DNA-bd_sf"/>
</dbReference>
<dbReference type="GO" id="GO:0043565">
    <property type="term" value="F:sequence-specific DNA binding"/>
    <property type="evidence" value="ECO:0007669"/>
    <property type="project" value="TreeGrafter"/>
</dbReference>
<organism evidence="6 7">
    <name type="scientific">Paraburkholderia phenoliruptrix</name>
    <dbReference type="NCBI Taxonomy" id="252970"/>
    <lineage>
        <taxon>Bacteria</taxon>
        <taxon>Pseudomonadati</taxon>
        <taxon>Pseudomonadota</taxon>
        <taxon>Betaproteobacteria</taxon>
        <taxon>Burkholderiales</taxon>
        <taxon>Burkholderiaceae</taxon>
        <taxon>Paraburkholderia</taxon>
    </lineage>
</organism>
<dbReference type="RefSeq" id="WP_015002334.1">
    <property type="nucleotide sequence ID" value="NZ_CADILN010000002.1"/>
</dbReference>
<feature type="domain" description="HTH lysR-type" evidence="5">
    <location>
        <begin position="9"/>
        <end position="66"/>
    </location>
</feature>
<evidence type="ECO:0000256" key="2">
    <source>
        <dbReference type="ARBA" id="ARBA00023015"/>
    </source>
</evidence>
<dbReference type="EMBL" id="CADILN010000002">
    <property type="protein sequence ID" value="CAB4047928.1"/>
    <property type="molecule type" value="Genomic_DNA"/>
</dbReference>
<dbReference type="Gene3D" id="1.10.10.10">
    <property type="entry name" value="Winged helix-like DNA-binding domain superfamily/Winged helix DNA-binding domain"/>
    <property type="match status" value="1"/>
</dbReference>
<evidence type="ECO:0000256" key="1">
    <source>
        <dbReference type="ARBA" id="ARBA00009437"/>
    </source>
</evidence>
<dbReference type="Proteomes" id="UP000494102">
    <property type="component" value="Unassembled WGS sequence"/>
</dbReference>
<dbReference type="SUPFAM" id="SSF53850">
    <property type="entry name" value="Periplasmic binding protein-like II"/>
    <property type="match status" value="1"/>
</dbReference>
<keyword evidence="2" id="KW-0805">Transcription regulation</keyword>
<evidence type="ECO:0000256" key="4">
    <source>
        <dbReference type="ARBA" id="ARBA00023163"/>
    </source>
</evidence>
<dbReference type="AlphaFoldDB" id="A0A6J5K2W1"/>
<dbReference type="PRINTS" id="PR00039">
    <property type="entry name" value="HTHLYSR"/>
</dbReference>
<accession>A0A6J5K2W1</accession>